<organism evidence="2 3">
    <name type="scientific">Desulfobotulus alkaliphilus</name>
    <dbReference type="NCBI Taxonomy" id="622671"/>
    <lineage>
        <taxon>Bacteria</taxon>
        <taxon>Pseudomonadati</taxon>
        <taxon>Thermodesulfobacteriota</taxon>
        <taxon>Desulfobacteria</taxon>
        <taxon>Desulfobacterales</taxon>
        <taxon>Desulfobacteraceae</taxon>
        <taxon>Desulfobotulus</taxon>
    </lineage>
</organism>
<feature type="compositionally biased region" description="Basic residues" evidence="1">
    <location>
        <begin position="480"/>
        <end position="496"/>
    </location>
</feature>
<gene>
    <name evidence="2" type="ORF">LZ24_03098</name>
</gene>
<keyword evidence="3" id="KW-1185">Reference proteome</keyword>
<reference evidence="2 3" key="1">
    <citation type="submission" date="2019-07" db="EMBL/GenBank/DDBJ databases">
        <title>Genome sequencing of 100 strains of the haloalkaliphilic chemolithoautotrophic sulfur-oxidizing bacterium Thioalkalivibrio.</title>
        <authorList>
            <person name="Muyzer G."/>
        </authorList>
    </citation>
    <scope>NUCLEOTIDE SEQUENCE [LARGE SCALE GENOMIC DNA]</scope>
    <source>
        <strain evidence="2 3">ASO4-4</strain>
    </source>
</reference>
<dbReference type="OrthoDB" id="5413277at2"/>
<dbReference type="RefSeq" id="WP_144686586.1">
    <property type="nucleotide sequence ID" value="NZ_VLLC01000039.1"/>
</dbReference>
<feature type="region of interest" description="Disordered" evidence="1">
    <location>
        <begin position="229"/>
        <end position="379"/>
    </location>
</feature>
<dbReference type="Proteomes" id="UP000318307">
    <property type="component" value="Unassembled WGS sequence"/>
</dbReference>
<dbReference type="InterPro" id="IPR023405">
    <property type="entry name" value="Topo_IA_core_domain"/>
</dbReference>
<accession>A0A562R8S1</accession>
<evidence type="ECO:0000256" key="1">
    <source>
        <dbReference type="SAM" id="MobiDB-lite"/>
    </source>
</evidence>
<evidence type="ECO:0000313" key="2">
    <source>
        <dbReference type="EMBL" id="TWI64830.1"/>
    </source>
</evidence>
<name>A0A562R8S1_9BACT</name>
<protein>
    <submittedName>
        <fullName evidence="2">Uncharacterized protein</fullName>
    </submittedName>
</protein>
<dbReference type="SUPFAM" id="SSF56712">
    <property type="entry name" value="Prokaryotic type I DNA topoisomerase"/>
    <property type="match status" value="1"/>
</dbReference>
<feature type="compositionally biased region" description="Pro residues" evidence="1">
    <location>
        <begin position="339"/>
        <end position="358"/>
    </location>
</feature>
<evidence type="ECO:0000313" key="3">
    <source>
        <dbReference type="Proteomes" id="UP000318307"/>
    </source>
</evidence>
<proteinExistence type="predicted"/>
<comment type="caution">
    <text evidence="2">The sequence shown here is derived from an EMBL/GenBank/DDBJ whole genome shotgun (WGS) entry which is preliminary data.</text>
</comment>
<feature type="region of interest" description="Disordered" evidence="1">
    <location>
        <begin position="176"/>
        <end position="195"/>
    </location>
</feature>
<sequence length="496" mass="54073">MSDSTDALTVVRAHFDEVLMDHIRSIVDMDALPPGLVLNISTIASLVVLMEREAEIDEFAESPPERYTRESFLVDIRDIGLGTDIGILSGLNPLLDSGLVTEAEDGSLKAGVTAQKMMQVVNTLFPGMQGMNFVAYTVQTIDEVVSDRKDLHDAKRFFLQTLKMHSLAGQVSELSRDRMGDQKKGTFVSKPKKPASAEWNRNVLQKLSRLRSQRGAFKSDEFNIREVFGAESGKEIPEQVPELPPDEPETIAAEVSSEAESVEAPPAAPELSPELPPAPAAPELTPELPPAPAAPELAPELPPAPAAPELAPELPPAPAAPELAPELPPAPAAPELSPELPPAPAAPELSPEPPPAPAAPELSPVSDSEEEEDEQEILDDEDIEARIAAFENKLALTCPICKNGKLQVNQTEKGKVFYDCSLASCHFISWSQPFHYPCPTCANPFLVAFVTKEGKEGLKCPRATCDYSQDARMNPEEFQRKKKKKRKIVRRVRRKS</sequence>
<feature type="compositionally biased region" description="Acidic residues" evidence="1">
    <location>
        <begin position="367"/>
        <end position="379"/>
    </location>
</feature>
<feature type="compositionally biased region" description="Low complexity" evidence="1">
    <location>
        <begin position="252"/>
        <end position="273"/>
    </location>
</feature>
<dbReference type="AlphaFoldDB" id="A0A562R8S1"/>
<dbReference type="EMBL" id="VLLC01000039">
    <property type="protein sequence ID" value="TWI64830.1"/>
    <property type="molecule type" value="Genomic_DNA"/>
</dbReference>
<feature type="region of interest" description="Disordered" evidence="1">
    <location>
        <begin position="476"/>
        <end position="496"/>
    </location>
</feature>